<evidence type="ECO:0000313" key="4">
    <source>
        <dbReference type="Proteomes" id="UP000316256"/>
    </source>
</evidence>
<dbReference type="GO" id="GO:0003677">
    <property type="term" value="F:DNA binding"/>
    <property type="evidence" value="ECO:0007669"/>
    <property type="project" value="InterPro"/>
</dbReference>
<dbReference type="EMBL" id="VIGH01000005">
    <property type="protein sequence ID" value="TQF68597.1"/>
    <property type="molecule type" value="Genomic_DNA"/>
</dbReference>
<sequence length="89" mass="9599">MVSTNKSTPTNKSAPTSKSKSSTPEGQPVLGGTQFLTVAEVATLMRVSKMTVYRLVHSGELPAVRVGRSFRVHAKAVHDYLETSYFDAG</sequence>
<dbReference type="InterPro" id="IPR041657">
    <property type="entry name" value="HTH_17"/>
</dbReference>
<accession>A0A541B8D9</accession>
<dbReference type="Proteomes" id="UP000316256">
    <property type="component" value="Unassembled WGS sequence"/>
</dbReference>
<dbReference type="Pfam" id="PF12728">
    <property type="entry name" value="HTH_17"/>
    <property type="match status" value="1"/>
</dbReference>
<feature type="compositionally biased region" description="Low complexity" evidence="1">
    <location>
        <begin position="1"/>
        <end position="24"/>
    </location>
</feature>
<feature type="region of interest" description="Disordered" evidence="1">
    <location>
        <begin position="1"/>
        <end position="30"/>
    </location>
</feature>
<dbReference type="AlphaFoldDB" id="A0A541B8D9"/>
<feature type="domain" description="Helix-turn-helix" evidence="2">
    <location>
        <begin position="35"/>
        <end position="83"/>
    </location>
</feature>
<keyword evidence="4" id="KW-1185">Reference proteome</keyword>
<name>A0A541B8D9_9NOCA</name>
<protein>
    <submittedName>
        <fullName evidence="3">Helix-turn-helix domain-containing protein</fullName>
    </submittedName>
</protein>
<dbReference type="InterPro" id="IPR009061">
    <property type="entry name" value="DNA-bd_dom_put_sf"/>
</dbReference>
<evidence type="ECO:0000259" key="2">
    <source>
        <dbReference type="Pfam" id="PF12728"/>
    </source>
</evidence>
<evidence type="ECO:0000256" key="1">
    <source>
        <dbReference type="SAM" id="MobiDB-lite"/>
    </source>
</evidence>
<dbReference type="NCBIfam" id="TIGR01764">
    <property type="entry name" value="excise"/>
    <property type="match status" value="1"/>
</dbReference>
<proteinExistence type="predicted"/>
<dbReference type="SUPFAM" id="SSF46955">
    <property type="entry name" value="Putative DNA-binding domain"/>
    <property type="match status" value="1"/>
</dbReference>
<dbReference type="InterPro" id="IPR010093">
    <property type="entry name" value="SinI_DNA-bd"/>
</dbReference>
<reference evidence="3 4" key="1">
    <citation type="submission" date="2019-06" db="EMBL/GenBank/DDBJ databases">
        <title>Rhodococcus spaelei sp. nov., isolated from a cave.</title>
        <authorList>
            <person name="Lee S.D."/>
        </authorList>
    </citation>
    <scope>NUCLEOTIDE SEQUENCE [LARGE SCALE GENOMIC DNA]</scope>
    <source>
        <strain evidence="3 4">C9-5</strain>
    </source>
</reference>
<comment type="caution">
    <text evidence="3">The sequence shown here is derived from an EMBL/GenBank/DDBJ whole genome shotgun (WGS) entry which is preliminary data.</text>
</comment>
<evidence type="ECO:0000313" key="3">
    <source>
        <dbReference type="EMBL" id="TQF68597.1"/>
    </source>
</evidence>
<dbReference type="OrthoDB" id="1853825at2"/>
<organism evidence="3 4">
    <name type="scientific">Rhodococcus spelaei</name>
    <dbReference type="NCBI Taxonomy" id="2546320"/>
    <lineage>
        <taxon>Bacteria</taxon>
        <taxon>Bacillati</taxon>
        <taxon>Actinomycetota</taxon>
        <taxon>Actinomycetes</taxon>
        <taxon>Mycobacteriales</taxon>
        <taxon>Nocardiaceae</taxon>
        <taxon>Rhodococcus</taxon>
    </lineage>
</organism>
<gene>
    <name evidence="3" type="ORF">FK531_12305</name>
</gene>